<sequence length="104" mass="12397">MDVQLKKGVIELVILKMLNKQDMYGYEINNQINTRLEINKSTVYAILQKLIINNYCEIFIGELSDGPIRKYYRLTEKGRAYLENLEGEWKKFMHKVQDLLKCDY</sequence>
<proteinExistence type="predicted"/>
<dbReference type="Gene3D" id="1.10.10.10">
    <property type="entry name" value="Winged helix-like DNA-binding domain superfamily/Winged helix DNA-binding domain"/>
    <property type="match status" value="1"/>
</dbReference>
<gene>
    <name evidence="2" type="primary">padR</name>
    <name evidence="2" type="ORF">SCHRY_v1c07840</name>
</gene>
<dbReference type="PATRIC" id="fig|1276227.3.peg.792"/>
<keyword evidence="3" id="KW-1185">Reference proteome</keyword>
<dbReference type="Pfam" id="PF03551">
    <property type="entry name" value="PadR"/>
    <property type="match status" value="1"/>
</dbReference>
<name>R4UGT5_9MOLU</name>
<dbReference type="InterPro" id="IPR052509">
    <property type="entry name" value="Metal_resp_DNA-bind_regulator"/>
</dbReference>
<accession>R4UGT5</accession>
<feature type="domain" description="Transcription regulator PadR N-terminal" evidence="1">
    <location>
        <begin position="14"/>
        <end position="83"/>
    </location>
</feature>
<dbReference type="InterPro" id="IPR036390">
    <property type="entry name" value="WH_DNA-bd_sf"/>
</dbReference>
<dbReference type="RefSeq" id="WP_016339182.1">
    <property type="nucleotide sequence ID" value="NC_021280.1"/>
</dbReference>
<evidence type="ECO:0000313" key="2">
    <source>
        <dbReference type="EMBL" id="AGM25360.1"/>
    </source>
</evidence>
<dbReference type="OrthoDB" id="9808017at2"/>
<evidence type="ECO:0000259" key="1">
    <source>
        <dbReference type="Pfam" id="PF03551"/>
    </source>
</evidence>
<dbReference type="AlphaFoldDB" id="R4UGT5"/>
<dbReference type="Proteomes" id="UP000013964">
    <property type="component" value="Chromosome"/>
</dbReference>
<dbReference type="KEGG" id="scr:SCHRY_v1c07840"/>
<reference evidence="2 3" key="1">
    <citation type="journal article" date="2013" name="Genome Biol. Evol.">
        <title>Complete genomes of two dipteran-associated spiroplasmas provided insights into the origin, dynamics, and impacts of viral invasion in spiroplasma.</title>
        <authorList>
            <person name="Ku C."/>
            <person name="Lo W.S."/>
            <person name="Chen L.L."/>
            <person name="Kuo C.H."/>
        </authorList>
    </citation>
    <scope>NUCLEOTIDE SEQUENCE [LARGE SCALE GENOMIC DNA]</scope>
    <source>
        <strain evidence="2 3">DF-1</strain>
    </source>
</reference>
<dbReference type="PANTHER" id="PTHR33169">
    <property type="entry name" value="PADR-FAMILY TRANSCRIPTIONAL REGULATOR"/>
    <property type="match status" value="1"/>
</dbReference>
<dbReference type="eggNOG" id="COG1695">
    <property type="taxonomic scope" value="Bacteria"/>
</dbReference>
<dbReference type="STRING" id="1276227.SCHRY_v1c07840"/>
<dbReference type="PANTHER" id="PTHR33169:SF24">
    <property type="entry name" value="TRANSCRIPTIONAL REGULATOR, PADR FAMILY"/>
    <property type="match status" value="1"/>
</dbReference>
<dbReference type="InterPro" id="IPR005149">
    <property type="entry name" value="Tscrpt_reg_PadR_N"/>
</dbReference>
<dbReference type="EMBL" id="CP005077">
    <property type="protein sequence ID" value="AGM25360.1"/>
    <property type="molecule type" value="Genomic_DNA"/>
</dbReference>
<dbReference type="SUPFAM" id="SSF46785">
    <property type="entry name" value="Winged helix' DNA-binding domain"/>
    <property type="match status" value="1"/>
</dbReference>
<organism evidence="2 3">
    <name type="scientific">Spiroplasma chrysopicola DF-1</name>
    <dbReference type="NCBI Taxonomy" id="1276227"/>
    <lineage>
        <taxon>Bacteria</taxon>
        <taxon>Bacillati</taxon>
        <taxon>Mycoplasmatota</taxon>
        <taxon>Mollicutes</taxon>
        <taxon>Entomoplasmatales</taxon>
        <taxon>Spiroplasmataceae</taxon>
        <taxon>Spiroplasma</taxon>
    </lineage>
</organism>
<dbReference type="InterPro" id="IPR036388">
    <property type="entry name" value="WH-like_DNA-bd_sf"/>
</dbReference>
<evidence type="ECO:0000313" key="3">
    <source>
        <dbReference type="Proteomes" id="UP000013964"/>
    </source>
</evidence>
<protein>
    <submittedName>
        <fullName evidence="2">PadR family transcriptional regulator, regulatory protein PadR</fullName>
    </submittedName>
</protein>
<dbReference type="HOGENOM" id="CLU_063440_3_1_14"/>